<feature type="signal peptide" evidence="1">
    <location>
        <begin position="1"/>
        <end position="20"/>
    </location>
</feature>
<dbReference type="RefSeq" id="WP_394481298.1">
    <property type="nucleotide sequence ID" value="NZ_JBIGHV010000006.1"/>
</dbReference>
<name>A0ABW7F7M2_9BURK</name>
<reference evidence="2 3" key="1">
    <citation type="submission" date="2024-08" db="EMBL/GenBank/DDBJ databases">
        <authorList>
            <person name="Lu H."/>
        </authorList>
    </citation>
    <scope>NUCLEOTIDE SEQUENCE [LARGE SCALE GENOMIC DNA]</scope>
    <source>
        <strain evidence="2 3">LYH14W</strain>
    </source>
</reference>
<dbReference type="Proteomes" id="UP001606210">
    <property type="component" value="Unassembled WGS sequence"/>
</dbReference>
<gene>
    <name evidence="2" type="ORF">ACG00Y_18310</name>
</gene>
<keyword evidence="3" id="KW-1185">Reference proteome</keyword>
<accession>A0ABW7F7M2</accession>
<dbReference type="PROSITE" id="PS51257">
    <property type="entry name" value="PROKAR_LIPOPROTEIN"/>
    <property type="match status" value="1"/>
</dbReference>
<evidence type="ECO:0000313" key="3">
    <source>
        <dbReference type="Proteomes" id="UP001606210"/>
    </source>
</evidence>
<evidence type="ECO:0000313" key="2">
    <source>
        <dbReference type="EMBL" id="MFG6431881.1"/>
    </source>
</evidence>
<comment type="caution">
    <text evidence="2">The sequence shown here is derived from an EMBL/GenBank/DDBJ whole genome shotgun (WGS) entry which is preliminary data.</text>
</comment>
<dbReference type="EMBL" id="JBIGHV010000006">
    <property type="protein sequence ID" value="MFG6431881.1"/>
    <property type="molecule type" value="Genomic_DNA"/>
</dbReference>
<keyword evidence="1" id="KW-0732">Signal</keyword>
<protein>
    <submittedName>
        <fullName evidence="2">Uncharacterized protein</fullName>
    </submittedName>
</protein>
<organism evidence="2 3">
    <name type="scientific">Pelomonas parva</name>
    <dbReference type="NCBI Taxonomy" id="3299032"/>
    <lineage>
        <taxon>Bacteria</taxon>
        <taxon>Pseudomonadati</taxon>
        <taxon>Pseudomonadota</taxon>
        <taxon>Betaproteobacteria</taxon>
        <taxon>Burkholderiales</taxon>
        <taxon>Sphaerotilaceae</taxon>
        <taxon>Roseateles</taxon>
    </lineage>
</organism>
<evidence type="ECO:0000256" key="1">
    <source>
        <dbReference type="SAM" id="SignalP"/>
    </source>
</evidence>
<feature type="chain" id="PRO_5047109979" evidence="1">
    <location>
        <begin position="21"/>
        <end position="54"/>
    </location>
</feature>
<sequence>MKPRLVQLTMALLVSVGALAACRKEVQPPMPAPDRTPTPKVDAGMRSAALWLVH</sequence>
<proteinExistence type="predicted"/>